<comment type="caution">
    <text evidence="1">The sequence shown here is derived from an EMBL/GenBank/DDBJ whole genome shotgun (WGS) entry which is preliminary data.</text>
</comment>
<organism evidence="1 2">
    <name type="scientific">Saccharibacillus sacchari</name>
    <dbReference type="NCBI Taxonomy" id="456493"/>
    <lineage>
        <taxon>Bacteria</taxon>
        <taxon>Bacillati</taxon>
        <taxon>Bacillota</taxon>
        <taxon>Bacilli</taxon>
        <taxon>Bacillales</taxon>
        <taxon>Paenibacillaceae</taxon>
        <taxon>Saccharibacillus</taxon>
    </lineage>
</organism>
<dbReference type="Proteomes" id="UP001380953">
    <property type="component" value="Unassembled WGS sequence"/>
</dbReference>
<name>A0ACC6PAH0_9BACL</name>
<dbReference type="EMBL" id="JBBKAR010000026">
    <property type="protein sequence ID" value="MEJ8303869.1"/>
    <property type="molecule type" value="Genomic_DNA"/>
</dbReference>
<reference evidence="1" key="1">
    <citation type="submission" date="2024-03" db="EMBL/GenBank/DDBJ databases">
        <title>Whole genome sequecning of epiphytes from Marcgravia umbellata leaves.</title>
        <authorList>
            <person name="Kumar G."/>
            <person name="Savka M.A."/>
        </authorList>
    </citation>
    <scope>NUCLEOTIDE SEQUENCE</scope>
    <source>
        <strain evidence="1">RIT_BL5</strain>
    </source>
</reference>
<protein>
    <submittedName>
        <fullName evidence="1">Acyl-CoA dehydratase activase-related protein</fullName>
    </submittedName>
</protein>
<keyword evidence="2" id="KW-1185">Reference proteome</keyword>
<proteinExistence type="predicted"/>
<gene>
    <name evidence="1" type="ORF">WKI47_08125</name>
</gene>
<sequence>MLIGLDVGSTTVKLAVLDEQFELLHGRYERHYSDIRGTVRRVLEEACSLYGGSGSISAECRISVTGSGGIAISKWLQLPFIQEVAAGAEAVERFIPHTDVAIELGGEDSKITFFENTVDQRMNGSCAGGTGAFIDQIAALMQTDAAGLNELAKGSRTMYEIASRCGVFAKTDVQPLLNEGAALEDIAASVLQAVVNQTIGGLACGKKITGHIAFLGGPLHYLDELRTRFVKTLGVTPDKIVLPERPELFVAKGAAVAAKREAAIALDTLAQRLPALATAAEENGERLEPLFADMEQLEAFRARHANNRIKRAALSEARGRCYLGIDAGSTTTKLALIDEKGRLLHEHYGANGGRPLQSVIEALRTLYGKMPTGAVIAATGATGYGEGLIKSALGADFGEIETVAHYKAADHFLPGADFILDIGGQDMKCLRVKDGAIDSILLNEACSSGCGSFIETFAESLKMNVRDFADAALLAKRPLDLGSRCTVFMNSRVKQAQKEGATLGEISAGLSGSVVKNALYKVIKVRGPQDLGEHIVVQGGTFHNDAVLRAFEREVGRDVVRPDIAGLMGAFGAALIARERGSELMRSGIAGMEALDAFQSESSMRRCGLCGNNCMLTVNRFGDGREYITGNRCERGAGGEKNPEGIPNLFDYKLERLFGYKPLPMEQAPRGRVGIPRVLNLYENYPFWFTFFTRLQFRVELSPRSSKKIYERGLDSIPSDTACYPAKLAHGHVESLVRRGVNFIFYPSLPRERSETKGADDCFNCPVVSGYPQVLGSNVDSLSGVRYMAPYLPFDDTKKLAQRLYEELKDFGLSLPEIKEAVAEARLEERRVQADIRAKGEQTIARLEAEGGVGVVLAGRPYHLDPEIHHGIPDLIASLGMAVLTEDSVAHLGEPDRPLTFVDQWMYHSRLYKAADAVAKYDCLELVQLNSFGCGLDSVTGDQVSELLQNEGRLYTQLKIDEGSNLGAARIRLRSLKAAVLEQRERNGRTPVPWEALESAKGERSPAPAIRSRMSESASQPPAFTASMRQKHTILAPQMSPMHFDFLEEAFNASGYKLEVLREAGGEEIGTGLRHVNNDACFPSIIVTGQLVAALKSGRYDPERTSVLITQTGGGCRATNYIGFIRKALRDAGFPNVPVIALGTSPTAEQPGFKLTPGLLNKALIAILYGDLLMRLLYRTRPYETEIGAANRLYESWISPCKASIRSGSLRTFRNHTHAIVQDFDRLPLLDLRKPRVGVVGEILLKFHPGANGDLVGLLEQEGAEAVLPDFMDFFLYCFNDSGFNLRNLGAPLGKRFTGMAFTSVIEWYRRPMRAALSASERFSEPLRIDELAEKASSIVSLGSQCGEGWLLAAEMLELLESGVNNVVCLQPFACLPNHITGRGVFKSVKRLHPSANLAAVDYDPSATEVNQLNRIKLMLSTAMRTLRKQQEIEEEHFDSTGSGGTSVSKEAVAAIASAVQDAGDPSGEKVALSAMTADVRQRPATAKLRHNPEVAHPTVEAAGSD</sequence>
<evidence type="ECO:0000313" key="2">
    <source>
        <dbReference type="Proteomes" id="UP001380953"/>
    </source>
</evidence>
<accession>A0ACC6PAH0</accession>
<evidence type="ECO:0000313" key="1">
    <source>
        <dbReference type="EMBL" id="MEJ8303869.1"/>
    </source>
</evidence>